<evidence type="ECO:0008006" key="4">
    <source>
        <dbReference type="Google" id="ProtNLM"/>
    </source>
</evidence>
<reference evidence="2" key="2">
    <citation type="submission" date="2023-06" db="EMBL/GenBank/DDBJ databases">
        <authorList>
            <consortium name="Lawrence Berkeley National Laboratory"/>
            <person name="Haridas S."/>
            <person name="Hensen N."/>
            <person name="Bonometti L."/>
            <person name="Westerberg I."/>
            <person name="Brannstrom I.O."/>
            <person name="Guillou S."/>
            <person name="Cros-Aarteil S."/>
            <person name="Calhoun S."/>
            <person name="Kuo A."/>
            <person name="Mondo S."/>
            <person name="Pangilinan J."/>
            <person name="Riley R."/>
            <person name="Labutti K."/>
            <person name="Andreopoulos B."/>
            <person name="Lipzen A."/>
            <person name="Chen C."/>
            <person name="Yanf M."/>
            <person name="Daum C."/>
            <person name="Ng V."/>
            <person name="Clum A."/>
            <person name="Steindorff A."/>
            <person name="Ohm R."/>
            <person name="Martin F."/>
            <person name="Silar P."/>
            <person name="Natvig D."/>
            <person name="Lalanne C."/>
            <person name="Gautier V."/>
            <person name="Ament-Velasquez S.L."/>
            <person name="Kruys A."/>
            <person name="Hutchinson M.I."/>
            <person name="Powell A.J."/>
            <person name="Barry K."/>
            <person name="Miller A.N."/>
            <person name="Grigoriev I.V."/>
            <person name="Debuchy R."/>
            <person name="Gladieux P."/>
            <person name="Thoren M.H."/>
            <person name="Johannesson H."/>
        </authorList>
    </citation>
    <scope>NUCLEOTIDE SEQUENCE</scope>
    <source>
        <strain evidence="2">CBS 958.72</strain>
    </source>
</reference>
<proteinExistence type="predicted"/>
<protein>
    <recommendedName>
        <fullName evidence="4">BTB domain-containing protein</fullName>
    </recommendedName>
</protein>
<evidence type="ECO:0000313" key="2">
    <source>
        <dbReference type="EMBL" id="KAK3371104.1"/>
    </source>
</evidence>
<gene>
    <name evidence="2" type="ORF">B0T24DRAFT_721289</name>
</gene>
<keyword evidence="3" id="KW-1185">Reference proteome</keyword>
<dbReference type="PANTHER" id="PTHR37538:SF4">
    <property type="entry name" value="PITSLRE SERINE_THREONINE-PROTEIN KINASE CDC2L1"/>
    <property type="match status" value="1"/>
</dbReference>
<sequence length="350" mass="39209">MAPKKSKMAEEAPTAAETKEDACFGKSPFSSTPMVILQFKQGDLLNIHPALLQRNPKLALLDTSRRDGWLCPNPPSLNHISRGAGHVLVHYLYTDSYRTLNWTGPTTVRDEAIAKLRTGFEVYATARQFELDRLEELAKEQISLLSKEVDAFTILNVVSEAYPTSTNKDTWFPTYIKAVIKTAFEGSEALPKSEPSENEREDDIPVAKILLRGAVEIYREMVEALAVKDVPVTLEKPVPVPPPDDDNTWGFETSNKDQKAKYAVEPEPEPDAGPALEAEIEPDVAPVLDAGHAFMPEPSQQNDDVWDFTTAKKSKNDDVWDFTTAKKSKNDDVWDFTTTKKSKKDKKDWL</sequence>
<name>A0AAE0K744_9PEZI</name>
<evidence type="ECO:0000313" key="3">
    <source>
        <dbReference type="Proteomes" id="UP001287356"/>
    </source>
</evidence>
<dbReference type="AlphaFoldDB" id="A0AAE0K744"/>
<feature type="region of interest" description="Disordered" evidence="1">
    <location>
        <begin position="1"/>
        <end position="24"/>
    </location>
</feature>
<reference evidence="2" key="1">
    <citation type="journal article" date="2023" name="Mol. Phylogenet. Evol.">
        <title>Genome-scale phylogeny and comparative genomics of the fungal order Sordariales.</title>
        <authorList>
            <person name="Hensen N."/>
            <person name="Bonometti L."/>
            <person name="Westerberg I."/>
            <person name="Brannstrom I.O."/>
            <person name="Guillou S."/>
            <person name="Cros-Aarteil S."/>
            <person name="Calhoun S."/>
            <person name="Haridas S."/>
            <person name="Kuo A."/>
            <person name="Mondo S."/>
            <person name="Pangilinan J."/>
            <person name="Riley R."/>
            <person name="LaButti K."/>
            <person name="Andreopoulos B."/>
            <person name="Lipzen A."/>
            <person name="Chen C."/>
            <person name="Yan M."/>
            <person name="Daum C."/>
            <person name="Ng V."/>
            <person name="Clum A."/>
            <person name="Steindorff A."/>
            <person name="Ohm R.A."/>
            <person name="Martin F."/>
            <person name="Silar P."/>
            <person name="Natvig D.O."/>
            <person name="Lalanne C."/>
            <person name="Gautier V."/>
            <person name="Ament-Velasquez S.L."/>
            <person name="Kruys A."/>
            <person name="Hutchinson M.I."/>
            <person name="Powell A.J."/>
            <person name="Barry K."/>
            <person name="Miller A.N."/>
            <person name="Grigoriev I.V."/>
            <person name="Debuchy R."/>
            <person name="Gladieux P."/>
            <person name="Hiltunen Thoren M."/>
            <person name="Johannesson H."/>
        </authorList>
    </citation>
    <scope>NUCLEOTIDE SEQUENCE</scope>
    <source>
        <strain evidence="2">CBS 958.72</strain>
    </source>
</reference>
<dbReference type="Proteomes" id="UP001287356">
    <property type="component" value="Unassembled WGS sequence"/>
</dbReference>
<feature type="region of interest" description="Disordered" evidence="1">
    <location>
        <begin position="331"/>
        <end position="350"/>
    </location>
</feature>
<dbReference type="PANTHER" id="PTHR37538">
    <property type="entry name" value="BTB DOMAIN-CONTAINING PROTEIN"/>
    <property type="match status" value="1"/>
</dbReference>
<accession>A0AAE0K744</accession>
<organism evidence="2 3">
    <name type="scientific">Lasiosphaeria ovina</name>
    <dbReference type="NCBI Taxonomy" id="92902"/>
    <lineage>
        <taxon>Eukaryota</taxon>
        <taxon>Fungi</taxon>
        <taxon>Dikarya</taxon>
        <taxon>Ascomycota</taxon>
        <taxon>Pezizomycotina</taxon>
        <taxon>Sordariomycetes</taxon>
        <taxon>Sordariomycetidae</taxon>
        <taxon>Sordariales</taxon>
        <taxon>Lasiosphaeriaceae</taxon>
        <taxon>Lasiosphaeria</taxon>
    </lineage>
</organism>
<evidence type="ECO:0000256" key="1">
    <source>
        <dbReference type="SAM" id="MobiDB-lite"/>
    </source>
</evidence>
<dbReference type="EMBL" id="JAULSN010000005">
    <property type="protein sequence ID" value="KAK3371104.1"/>
    <property type="molecule type" value="Genomic_DNA"/>
</dbReference>
<comment type="caution">
    <text evidence="2">The sequence shown here is derived from an EMBL/GenBank/DDBJ whole genome shotgun (WGS) entry which is preliminary data.</text>
</comment>